<dbReference type="RefSeq" id="XP_022506174.1">
    <property type="nucleotide sequence ID" value="XM_022661526.1"/>
</dbReference>
<evidence type="ECO:0000256" key="1">
    <source>
        <dbReference type="SAM" id="MobiDB-lite"/>
    </source>
</evidence>
<gene>
    <name evidence="2" type="ORF">AYO21_11641</name>
</gene>
<accession>A0A177ET27</accession>
<dbReference type="InterPro" id="IPR022698">
    <property type="entry name" value="OrsD"/>
</dbReference>
<comment type="caution">
    <text evidence="2">The sequence shown here is derived from an EMBL/GenBank/DDBJ whole genome shotgun (WGS) entry which is preliminary data.</text>
</comment>
<name>A0A177ET27_9EURO</name>
<dbReference type="GeneID" id="34606729"/>
<proteinExistence type="predicted"/>
<dbReference type="Proteomes" id="UP000077002">
    <property type="component" value="Unassembled WGS sequence"/>
</dbReference>
<protein>
    <submittedName>
        <fullName evidence="2">Uncharacterized protein</fullName>
    </submittedName>
</protein>
<evidence type="ECO:0000313" key="3">
    <source>
        <dbReference type="Proteomes" id="UP000077002"/>
    </source>
</evidence>
<dbReference type="EMBL" id="LVKK01000172">
    <property type="protein sequence ID" value="OAG34222.1"/>
    <property type="molecule type" value="Genomic_DNA"/>
</dbReference>
<feature type="region of interest" description="Disordered" evidence="1">
    <location>
        <begin position="166"/>
        <end position="193"/>
    </location>
</feature>
<evidence type="ECO:0000313" key="2">
    <source>
        <dbReference type="EMBL" id="OAG34222.1"/>
    </source>
</evidence>
<reference evidence="2 3" key="1">
    <citation type="submission" date="2016-03" db="EMBL/GenBank/DDBJ databases">
        <title>Draft genome sequence of the Fonsecaea monophora CBS 269.37.</title>
        <authorList>
            <person name="Bombassaro A."/>
            <person name="Vinicius W.A."/>
            <person name="De Hoog S."/>
            <person name="Sun J."/>
            <person name="Souza E.M."/>
            <person name="Raittz R.T."/>
            <person name="Costa F."/>
            <person name="Leao A.C."/>
            <person name="Tadra-Sfeir M.Z."/>
            <person name="Baura V."/>
            <person name="Balsanelli E."/>
            <person name="Pedrosa F.O."/>
            <person name="Moreno L.F."/>
            <person name="Steffens M.B."/>
            <person name="Xi L."/>
            <person name="Bocca A.L."/>
            <person name="Felipe M.S."/>
            <person name="Teixeira M."/>
            <person name="Telles Filho F.Q."/>
            <person name="Azevedo C.M."/>
            <person name="Gomes R."/>
            <person name="Vicente V.A."/>
        </authorList>
    </citation>
    <scope>NUCLEOTIDE SEQUENCE [LARGE SCALE GENOMIC DNA]</scope>
    <source>
        <strain evidence="2 3">CBS 269.37</strain>
    </source>
</reference>
<dbReference type="OrthoDB" id="3522001at2759"/>
<dbReference type="Pfam" id="PF12013">
    <property type="entry name" value="OrsD"/>
    <property type="match status" value="1"/>
</dbReference>
<dbReference type="AlphaFoldDB" id="A0A177ET27"/>
<organism evidence="2 3">
    <name type="scientific">Fonsecaea monophora</name>
    <dbReference type="NCBI Taxonomy" id="254056"/>
    <lineage>
        <taxon>Eukaryota</taxon>
        <taxon>Fungi</taxon>
        <taxon>Dikarya</taxon>
        <taxon>Ascomycota</taxon>
        <taxon>Pezizomycotina</taxon>
        <taxon>Eurotiomycetes</taxon>
        <taxon>Chaetothyriomycetidae</taxon>
        <taxon>Chaetothyriales</taxon>
        <taxon>Herpotrichiellaceae</taxon>
        <taxon>Fonsecaea</taxon>
    </lineage>
</organism>
<sequence length="193" mass="22424">MAGHVTCPPGLLFLTKHRILLYLHCKAAIRPGKAIKVHWRNVHQWTGHQLQDVLAYVATLTIQDPSTVCMPAQSAPIPELPIFAGYSYNGCDYLTRSRKRRERHDREESHPESEAGWTQVQLQTYSHGRFAKYWTVHDEEEEEEEGDFTTTTPPSISFTWADMVTRQKQRDDKRRRKHLEEVDNPENLTKIST</sequence>
<keyword evidence="3" id="KW-1185">Reference proteome</keyword>